<dbReference type="Proteomes" id="UP000712673">
    <property type="component" value="Unassembled WGS sequence"/>
</dbReference>
<dbReference type="InterPro" id="IPR008918">
    <property type="entry name" value="HhH2"/>
</dbReference>
<dbReference type="EMBL" id="VGLS01000800">
    <property type="protein sequence ID" value="MBM3226135.1"/>
    <property type="molecule type" value="Genomic_DNA"/>
</dbReference>
<evidence type="ECO:0000313" key="20">
    <source>
        <dbReference type="Proteomes" id="UP000712673"/>
    </source>
</evidence>
<evidence type="ECO:0000259" key="18">
    <source>
        <dbReference type="SMART" id="SM00475"/>
    </source>
</evidence>
<keyword evidence="12 16" id="KW-0238">DNA-binding</keyword>
<dbReference type="Gene3D" id="1.10.150.20">
    <property type="entry name" value="5' to 3' exonuclease, C-terminal subdomain"/>
    <property type="match status" value="1"/>
</dbReference>
<dbReference type="SUPFAM" id="SSF88723">
    <property type="entry name" value="PIN domain-like"/>
    <property type="match status" value="1"/>
</dbReference>
<gene>
    <name evidence="16 19" type="primary">polA</name>
    <name evidence="19" type="ORF">FJZ47_20395</name>
</gene>
<dbReference type="InterPro" id="IPR018320">
    <property type="entry name" value="DNA_polymerase_1"/>
</dbReference>
<evidence type="ECO:0000256" key="16">
    <source>
        <dbReference type="RuleBase" id="RU004460"/>
    </source>
</evidence>
<dbReference type="GO" id="GO:0008408">
    <property type="term" value="F:3'-5' exonuclease activity"/>
    <property type="evidence" value="ECO:0007669"/>
    <property type="project" value="UniProtKB-UniRule"/>
</dbReference>
<evidence type="ECO:0000256" key="4">
    <source>
        <dbReference type="ARBA" id="ARBA00022679"/>
    </source>
</evidence>
<dbReference type="AlphaFoldDB" id="A0A937W6L9"/>
<feature type="non-terminal residue" evidence="19">
    <location>
        <position position="687"/>
    </location>
</feature>
<dbReference type="CDD" id="cd09859">
    <property type="entry name" value="PIN_53EXO"/>
    <property type="match status" value="1"/>
</dbReference>
<keyword evidence="4 16" id="KW-0808">Transferase</keyword>
<organism evidence="19 20">
    <name type="scientific">Tectimicrobiota bacterium</name>
    <dbReference type="NCBI Taxonomy" id="2528274"/>
    <lineage>
        <taxon>Bacteria</taxon>
        <taxon>Pseudomonadati</taxon>
        <taxon>Nitrospinota/Tectimicrobiota group</taxon>
        <taxon>Candidatus Tectimicrobiota</taxon>
    </lineage>
</organism>
<dbReference type="PANTHER" id="PTHR10133:SF27">
    <property type="entry name" value="DNA POLYMERASE NU"/>
    <property type="match status" value="1"/>
</dbReference>
<evidence type="ECO:0000256" key="12">
    <source>
        <dbReference type="ARBA" id="ARBA00023125"/>
    </source>
</evidence>
<evidence type="ECO:0000256" key="7">
    <source>
        <dbReference type="ARBA" id="ARBA00022722"/>
    </source>
</evidence>
<feature type="domain" description="5'-3' exonuclease" evidence="18">
    <location>
        <begin position="3"/>
        <end position="261"/>
    </location>
</feature>
<evidence type="ECO:0000256" key="9">
    <source>
        <dbReference type="ARBA" id="ARBA00022801"/>
    </source>
</evidence>
<keyword evidence="6 16" id="KW-0235">DNA replication</keyword>
<dbReference type="Gene3D" id="3.30.70.370">
    <property type="match status" value="1"/>
</dbReference>
<dbReference type="Pfam" id="PF01367">
    <property type="entry name" value="5_3_exonuc"/>
    <property type="match status" value="1"/>
</dbReference>
<dbReference type="GO" id="GO:0008409">
    <property type="term" value="F:5'-3' exonuclease activity"/>
    <property type="evidence" value="ECO:0007669"/>
    <property type="project" value="UniProtKB-UniRule"/>
</dbReference>
<dbReference type="InterPro" id="IPR012337">
    <property type="entry name" value="RNaseH-like_sf"/>
</dbReference>
<dbReference type="FunFam" id="3.30.420.10:FF:000026">
    <property type="entry name" value="DNA polymerase I"/>
    <property type="match status" value="1"/>
</dbReference>
<evidence type="ECO:0000256" key="14">
    <source>
        <dbReference type="ARBA" id="ARBA00049244"/>
    </source>
</evidence>
<dbReference type="SMART" id="SM00474">
    <property type="entry name" value="35EXOc"/>
    <property type="match status" value="1"/>
</dbReference>
<comment type="caution">
    <text evidence="19">The sequence shown here is derived from an EMBL/GenBank/DDBJ whole genome shotgun (WGS) entry which is preliminary data.</text>
</comment>
<proteinExistence type="inferred from homology"/>
<keyword evidence="13 16" id="KW-0234">DNA repair</keyword>
<dbReference type="FunFam" id="3.40.50.1010:FF:000001">
    <property type="entry name" value="DNA polymerase I"/>
    <property type="match status" value="1"/>
</dbReference>
<dbReference type="InterPro" id="IPR020045">
    <property type="entry name" value="DNA_polI_H3TH"/>
</dbReference>
<protein>
    <recommendedName>
        <fullName evidence="3 15">DNA polymerase I</fullName>
        <ecNumber evidence="2 15">2.7.7.7</ecNumber>
    </recommendedName>
</protein>
<dbReference type="InterPro" id="IPR002421">
    <property type="entry name" value="5-3_exonuclease"/>
</dbReference>
<evidence type="ECO:0000256" key="8">
    <source>
        <dbReference type="ARBA" id="ARBA00022763"/>
    </source>
</evidence>
<evidence type="ECO:0000256" key="3">
    <source>
        <dbReference type="ARBA" id="ARBA00020311"/>
    </source>
</evidence>
<keyword evidence="5 16" id="KW-0548">Nucleotidyltransferase</keyword>
<comment type="catalytic activity">
    <reaction evidence="14 16">
        <text>DNA(n) + a 2'-deoxyribonucleoside 5'-triphosphate = DNA(n+1) + diphosphate</text>
        <dbReference type="Rhea" id="RHEA:22508"/>
        <dbReference type="Rhea" id="RHEA-COMP:17339"/>
        <dbReference type="Rhea" id="RHEA-COMP:17340"/>
        <dbReference type="ChEBI" id="CHEBI:33019"/>
        <dbReference type="ChEBI" id="CHEBI:61560"/>
        <dbReference type="ChEBI" id="CHEBI:173112"/>
        <dbReference type="EC" id="2.7.7.7"/>
    </reaction>
</comment>
<evidence type="ECO:0000259" key="17">
    <source>
        <dbReference type="SMART" id="SM00474"/>
    </source>
</evidence>
<evidence type="ECO:0000256" key="6">
    <source>
        <dbReference type="ARBA" id="ARBA00022705"/>
    </source>
</evidence>
<evidence type="ECO:0000256" key="13">
    <source>
        <dbReference type="ARBA" id="ARBA00023204"/>
    </source>
</evidence>
<dbReference type="Gene3D" id="3.40.50.1010">
    <property type="entry name" value="5'-nuclease"/>
    <property type="match status" value="1"/>
</dbReference>
<dbReference type="SMART" id="SM00475">
    <property type="entry name" value="53EXOc"/>
    <property type="match status" value="1"/>
</dbReference>
<keyword evidence="7" id="KW-0540">Nuclease</keyword>
<dbReference type="InterPro" id="IPR036279">
    <property type="entry name" value="5-3_exonuclease_C_sf"/>
</dbReference>
<dbReference type="CDD" id="cd09898">
    <property type="entry name" value="H3TH_53EXO"/>
    <property type="match status" value="1"/>
</dbReference>
<dbReference type="PANTHER" id="PTHR10133">
    <property type="entry name" value="DNA POLYMERASE I"/>
    <property type="match status" value="1"/>
</dbReference>
<evidence type="ECO:0000256" key="11">
    <source>
        <dbReference type="ARBA" id="ARBA00022932"/>
    </source>
</evidence>
<keyword evidence="10 16" id="KW-0269">Exonuclease</keyword>
<dbReference type="InterPro" id="IPR029060">
    <property type="entry name" value="PIN-like_dom_sf"/>
</dbReference>
<dbReference type="CDD" id="cd06139">
    <property type="entry name" value="DNA_polA_I_Ecoli_like_exo"/>
    <property type="match status" value="1"/>
</dbReference>
<dbReference type="SUPFAM" id="SSF56672">
    <property type="entry name" value="DNA/RNA polymerases"/>
    <property type="match status" value="1"/>
</dbReference>
<evidence type="ECO:0000256" key="5">
    <source>
        <dbReference type="ARBA" id="ARBA00022695"/>
    </source>
</evidence>
<dbReference type="SUPFAM" id="SSF47807">
    <property type="entry name" value="5' to 3' exonuclease, C-terminal subdomain"/>
    <property type="match status" value="1"/>
</dbReference>
<dbReference type="Gene3D" id="1.20.1060.10">
    <property type="entry name" value="Taq DNA Polymerase, Chain T, domain 4"/>
    <property type="match status" value="1"/>
</dbReference>
<dbReference type="PRINTS" id="PR00868">
    <property type="entry name" value="DNAPOLI"/>
</dbReference>
<dbReference type="InterPro" id="IPR001098">
    <property type="entry name" value="DNA-dir_DNA_pol_A_palm_dom"/>
</dbReference>
<dbReference type="NCBIfam" id="TIGR00593">
    <property type="entry name" value="pola"/>
    <property type="match status" value="1"/>
</dbReference>
<dbReference type="Gene3D" id="3.30.420.10">
    <property type="entry name" value="Ribonuclease H-like superfamily/Ribonuclease H"/>
    <property type="match status" value="1"/>
</dbReference>
<dbReference type="SMART" id="SM00279">
    <property type="entry name" value="HhH2"/>
    <property type="match status" value="1"/>
</dbReference>
<evidence type="ECO:0000313" key="19">
    <source>
        <dbReference type="EMBL" id="MBM3226135.1"/>
    </source>
</evidence>
<sequence length="687" mass="77005">MAERPVVYLVDGSSYVYRAFFAIRQQLSTASGLPTKAVFGFKNMLQKLIRDEQPHYLGVVFDERGPTFRHEADPTYKAHRPPMPEELAVQIPYIHRLVEAFDIPKLSKVGYEADDILGTLARRFETEGYDVVLVSGDKDLCQLVTAHTTIFDTMKDQRIGVADVQERFGVGPAGVVDFLGLMGDSSDNIPGVPGVGEKTAKELMVQFGSMDALFARLDEVKRPKLRENLQQHVDLARHSRLLATIDVQTPITVTLHELAVGEPRLDTLRALYEELEFRADLQALGSVTEATPAPVVAKNYRSIFTLDDLDAEIAAIRQAGAFAVDTETTNQDPMRAELVGISLAHRPHEAVYIPLRHAYLGVPTQLDATLVLERLRPLLEDPRVPKYGQNIKYDYIVLARQGIIMHGMECDTMIAGYLLNPTRRMNNLDALAKEYLNYTPMSYEEVAGKGVRQVTFDQVDIARATAYSAEDADVAWLLTQTLRPRLEEHQLAHLFQDVEMPLVEVLADLEMRGIMVDAAYLRQMSQHLHVQMEALLQDIHVQAGEAFNVNSPPQLQHILFDKLQLPTGKKTKTGYSTDISVLENLALLHDLPRLILDYRHLAKMKSTYVDALPQMIHPETGRIHTSFNQTITETGRLSSSNPNLQNIPIRSELGREMRRAFVAAPGHVLVSADYSQIELRLLAHLSG</sequence>
<evidence type="ECO:0000256" key="15">
    <source>
        <dbReference type="NCBIfam" id="TIGR00593"/>
    </source>
</evidence>
<dbReference type="InterPro" id="IPR020046">
    <property type="entry name" value="5-3_exonucl_a-hlix_arch_N"/>
</dbReference>
<dbReference type="GO" id="GO:0003677">
    <property type="term" value="F:DNA binding"/>
    <property type="evidence" value="ECO:0007669"/>
    <property type="project" value="UniProtKB-UniRule"/>
</dbReference>
<evidence type="ECO:0000256" key="1">
    <source>
        <dbReference type="ARBA" id="ARBA00007705"/>
    </source>
</evidence>
<evidence type="ECO:0000256" key="10">
    <source>
        <dbReference type="ARBA" id="ARBA00022839"/>
    </source>
</evidence>
<dbReference type="SUPFAM" id="SSF53098">
    <property type="entry name" value="Ribonuclease H-like"/>
    <property type="match status" value="1"/>
</dbReference>
<accession>A0A937W6L9</accession>
<reference evidence="19" key="1">
    <citation type="submission" date="2019-03" db="EMBL/GenBank/DDBJ databases">
        <title>Lake Tanganyika Metagenome-Assembled Genomes (MAGs).</title>
        <authorList>
            <person name="Tran P."/>
        </authorList>
    </citation>
    <scope>NUCLEOTIDE SEQUENCE</scope>
    <source>
        <strain evidence="19">K_DeepCast_65m_m2_066</strain>
    </source>
</reference>
<comment type="similarity">
    <text evidence="1 16">Belongs to the DNA polymerase type-A family.</text>
</comment>
<dbReference type="EC" id="2.7.7.7" evidence="2 15"/>
<dbReference type="InterPro" id="IPR002298">
    <property type="entry name" value="DNA_polymerase_A"/>
</dbReference>
<dbReference type="InterPro" id="IPR036397">
    <property type="entry name" value="RNaseH_sf"/>
</dbReference>
<dbReference type="Pfam" id="PF02739">
    <property type="entry name" value="5_3_exonuc_N"/>
    <property type="match status" value="1"/>
</dbReference>
<evidence type="ECO:0000256" key="2">
    <source>
        <dbReference type="ARBA" id="ARBA00012417"/>
    </source>
</evidence>
<dbReference type="NCBIfam" id="NF004397">
    <property type="entry name" value="PRK05755.1"/>
    <property type="match status" value="1"/>
</dbReference>
<keyword evidence="11 16" id="KW-0239">DNA-directed DNA polymerase</keyword>
<dbReference type="GO" id="GO:0006302">
    <property type="term" value="P:double-strand break repair"/>
    <property type="evidence" value="ECO:0007669"/>
    <property type="project" value="TreeGrafter"/>
</dbReference>
<dbReference type="GO" id="GO:0003887">
    <property type="term" value="F:DNA-directed DNA polymerase activity"/>
    <property type="evidence" value="ECO:0007669"/>
    <property type="project" value="UniProtKB-UniRule"/>
</dbReference>
<dbReference type="InterPro" id="IPR043502">
    <property type="entry name" value="DNA/RNA_pol_sf"/>
</dbReference>
<dbReference type="Pfam" id="PF01612">
    <property type="entry name" value="DNA_pol_A_exo1"/>
    <property type="match status" value="1"/>
</dbReference>
<dbReference type="Pfam" id="PF00476">
    <property type="entry name" value="DNA_pol_A"/>
    <property type="match status" value="1"/>
</dbReference>
<dbReference type="FunFam" id="1.10.150.20:FF:000003">
    <property type="entry name" value="DNA polymerase I"/>
    <property type="match status" value="1"/>
</dbReference>
<name>A0A937W6L9_UNCTE</name>
<feature type="domain" description="3'-5' exonuclease" evidence="17">
    <location>
        <begin position="300"/>
        <end position="487"/>
    </location>
</feature>
<keyword evidence="8 16" id="KW-0227">DNA damage</keyword>
<dbReference type="InterPro" id="IPR002562">
    <property type="entry name" value="3'-5'_exonuclease_dom"/>
</dbReference>
<keyword evidence="9 16" id="KW-0378">Hydrolase</keyword>
<dbReference type="FunFam" id="1.20.1060.10:FF:000001">
    <property type="entry name" value="DNA polymerase I"/>
    <property type="match status" value="1"/>
</dbReference>
<comment type="function">
    <text evidence="16">In addition to polymerase activity, this DNA polymerase exhibits 3'-5' and 5'-3' exonuclease activity.</text>
</comment>
<dbReference type="GO" id="GO:0006261">
    <property type="term" value="P:DNA-templated DNA replication"/>
    <property type="evidence" value="ECO:0007669"/>
    <property type="project" value="UniProtKB-UniRule"/>
</dbReference>